<accession>D3Q7G8</accession>
<dbReference type="STRING" id="446470.Snas_4667"/>
<dbReference type="CDD" id="cd01983">
    <property type="entry name" value="SIMIBI"/>
    <property type="match status" value="1"/>
</dbReference>
<dbReference type="HOGENOM" id="CLU_087906_0_0_11"/>
<name>D3Q7G8_STANL</name>
<protein>
    <recommendedName>
        <fullName evidence="3">Uridine kinase</fullName>
    </recommendedName>
</protein>
<dbReference type="Gene3D" id="3.40.50.300">
    <property type="entry name" value="P-loop containing nucleotide triphosphate hydrolases"/>
    <property type="match status" value="1"/>
</dbReference>
<dbReference type="eggNOG" id="COG0572">
    <property type="taxonomic scope" value="Bacteria"/>
</dbReference>
<dbReference type="EMBL" id="CP001778">
    <property type="protein sequence ID" value="ADD44310.1"/>
    <property type="molecule type" value="Genomic_DNA"/>
</dbReference>
<evidence type="ECO:0000313" key="2">
    <source>
        <dbReference type="Proteomes" id="UP000000844"/>
    </source>
</evidence>
<sequence>MRIMSFKELGGLIMDRPPRLGDVRVVAVDGRAGSGKSTFAGRLARERAQVGADVALVHTDDLLDGWGHPSNFTPYLRQWILGPLTAGGRAKYRAYDWIAKRFGTDWRDIGHPELLILEGVTTAAEQWRPTLSYSVLVDTDPGEAKRRGLERDGEAMRPEWDKWTAHEDAHFPADRTDSHVDIIVDGNPGEPHDPETEFVLVKAH</sequence>
<dbReference type="Proteomes" id="UP000000844">
    <property type="component" value="Chromosome"/>
</dbReference>
<dbReference type="KEGG" id="sna:Snas_4667"/>
<evidence type="ECO:0008006" key="3">
    <source>
        <dbReference type="Google" id="ProtNLM"/>
    </source>
</evidence>
<keyword evidence="2" id="KW-1185">Reference proteome</keyword>
<gene>
    <name evidence="1" type="ordered locus">Snas_4667</name>
</gene>
<proteinExistence type="predicted"/>
<organism evidence="1 2">
    <name type="scientific">Stackebrandtia nassauensis (strain DSM 44728 / CIP 108903 / NRRL B-16338 / NBRC 102104 / LLR-40K-21)</name>
    <dbReference type="NCBI Taxonomy" id="446470"/>
    <lineage>
        <taxon>Bacteria</taxon>
        <taxon>Bacillati</taxon>
        <taxon>Actinomycetota</taxon>
        <taxon>Actinomycetes</taxon>
        <taxon>Glycomycetales</taxon>
        <taxon>Glycomycetaceae</taxon>
        <taxon>Stackebrandtia</taxon>
    </lineage>
</organism>
<dbReference type="AlphaFoldDB" id="D3Q7G8"/>
<dbReference type="InterPro" id="IPR027417">
    <property type="entry name" value="P-loop_NTPase"/>
</dbReference>
<evidence type="ECO:0000313" key="1">
    <source>
        <dbReference type="EMBL" id="ADD44310.1"/>
    </source>
</evidence>
<reference evidence="1 2" key="1">
    <citation type="journal article" date="2009" name="Stand. Genomic Sci.">
        <title>Complete genome sequence of Stackebrandtia nassauensis type strain (LLR-40K-21).</title>
        <authorList>
            <person name="Munk C."/>
            <person name="Lapidus A."/>
            <person name="Copeland A."/>
            <person name="Jando M."/>
            <person name="Mayilraj S."/>
            <person name="Glavina Del Rio T."/>
            <person name="Nolan M."/>
            <person name="Chen F."/>
            <person name="Lucas S."/>
            <person name="Tice H."/>
            <person name="Cheng J.F."/>
            <person name="Han C."/>
            <person name="Detter J.C."/>
            <person name="Bruce D."/>
            <person name="Goodwin L."/>
            <person name="Chain P."/>
            <person name="Pitluck S."/>
            <person name="Goker M."/>
            <person name="Ovchinikova G."/>
            <person name="Pati A."/>
            <person name="Ivanova N."/>
            <person name="Mavromatis K."/>
            <person name="Chen A."/>
            <person name="Palaniappan K."/>
            <person name="Land M."/>
            <person name="Hauser L."/>
            <person name="Chang Y.J."/>
            <person name="Jeffries C.D."/>
            <person name="Bristow J."/>
            <person name="Eisen J.A."/>
            <person name="Markowitz V."/>
            <person name="Hugenholtz P."/>
            <person name="Kyrpides N.C."/>
            <person name="Klenk H.P."/>
        </authorList>
    </citation>
    <scope>NUCLEOTIDE SEQUENCE [LARGE SCALE GENOMIC DNA]</scope>
    <source>
        <strain evidence="2">DSM 44728 / CIP 108903 / NRRL B-16338 / NBRC 102104 / LLR-40K-21</strain>
    </source>
</reference>
<dbReference type="SUPFAM" id="SSF52540">
    <property type="entry name" value="P-loop containing nucleoside triphosphate hydrolases"/>
    <property type="match status" value="1"/>
</dbReference>